<dbReference type="Proteomes" id="UP000008037">
    <property type="component" value="Chromosome"/>
</dbReference>
<evidence type="ECO:0000313" key="2">
    <source>
        <dbReference type="EMBL" id="AFU57186.1"/>
    </source>
</evidence>
<protein>
    <submittedName>
        <fullName evidence="2">Uncharacterized protein</fullName>
    </submittedName>
</protein>
<dbReference type="EMBL" id="CP002408">
    <property type="protein sequence ID" value="AFU57186.1"/>
    <property type="molecule type" value="Genomic_DNA"/>
</dbReference>
<dbReference type="InParanoid" id="K0I7H7"/>
<reference evidence="2 3" key="1">
    <citation type="journal article" date="2012" name="Environ. Microbiol.">
        <title>The genome of the ammonia-oxidizing Candidatus Nitrososphaera gargensis: insights into metabolic versatility and environmental adaptations.</title>
        <authorList>
            <person name="Spang A."/>
            <person name="Poehlein A."/>
            <person name="Offre P."/>
            <person name="Zumbragel S."/>
            <person name="Haider S."/>
            <person name="Rychlik N."/>
            <person name="Nowka B."/>
            <person name="Schmeisser C."/>
            <person name="Lebedeva E.V."/>
            <person name="Rattei T."/>
            <person name="Bohm C."/>
            <person name="Schmid M."/>
            <person name="Galushko A."/>
            <person name="Hatzenpichler R."/>
            <person name="Weinmaier T."/>
            <person name="Daniel R."/>
            <person name="Schleper C."/>
            <person name="Spieck E."/>
            <person name="Streit W."/>
            <person name="Wagner M."/>
        </authorList>
    </citation>
    <scope>NUCLEOTIDE SEQUENCE [LARGE SCALE GENOMIC DNA]</scope>
    <source>
        <strain evidence="3">Ga9.2</strain>
    </source>
</reference>
<sequence length="127" mass="14462">MYDIAKRFKISREEPLPTGKATKDPWTKVENIDLASYEREYPKSLFNKGVRTNNEDHVGHVVKETDDKIVVFGHYDYRFDIPKSEIVAAGRNVIVGIDFPELLKYGVDRNAPLPTGEPIDKLAEEGQ</sequence>
<dbReference type="HOGENOM" id="CLU_114820_0_0_2"/>
<dbReference type="GeneID" id="13796414"/>
<keyword evidence="3" id="KW-1185">Reference proteome</keyword>
<accession>K0I7H7</accession>
<dbReference type="RefSeq" id="WP_015017759.1">
    <property type="nucleotide sequence ID" value="NC_018719.1"/>
</dbReference>
<dbReference type="KEGG" id="nga:Ngar_c02380"/>
<proteinExistence type="predicted"/>
<feature type="region of interest" description="Disordered" evidence="1">
    <location>
        <begin position="108"/>
        <end position="127"/>
    </location>
</feature>
<feature type="compositionally biased region" description="Basic and acidic residues" evidence="1">
    <location>
        <begin position="118"/>
        <end position="127"/>
    </location>
</feature>
<gene>
    <name evidence="2" type="ordered locus">Ngar_c02380</name>
</gene>
<evidence type="ECO:0000313" key="3">
    <source>
        <dbReference type="Proteomes" id="UP000008037"/>
    </source>
</evidence>
<dbReference type="BioCyc" id="CNIT1237085:G1324-238-MONOMER"/>
<dbReference type="STRING" id="1237085.Ngar_c02380"/>
<dbReference type="AlphaFoldDB" id="K0I7H7"/>
<name>K0I7H7_NITGG</name>
<evidence type="ECO:0000256" key="1">
    <source>
        <dbReference type="SAM" id="MobiDB-lite"/>
    </source>
</evidence>
<organism evidence="2 3">
    <name type="scientific">Nitrososphaera gargensis (strain Ga9.2)</name>
    <dbReference type="NCBI Taxonomy" id="1237085"/>
    <lineage>
        <taxon>Archaea</taxon>
        <taxon>Nitrososphaerota</taxon>
        <taxon>Nitrososphaeria</taxon>
        <taxon>Nitrososphaerales</taxon>
        <taxon>Nitrososphaeraceae</taxon>
        <taxon>Nitrososphaera</taxon>
    </lineage>
</organism>